<proteinExistence type="predicted"/>
<name>A0A645HDE3_9ZZZZ</name>
<dbReference type="EMBL" id="VSSQ01086988">
    <property type="protein sequence ID" value="MPN34114.1"/>
    <property type="molecule type" value="Genomic_DNA"/>
</dbReference>
<sequence>MIKYSKIYNNSKSKDALSKFKSAVLEFRGKVAMYKINVDSLEDDSE</sequence>
<organism evidence="1">
    <name type="scientific">bioreactor metagenome</name>
    <dbReference type="NCBI Taxonomy" id="1076179"/>
    <lineage>
        <taxon>unclassified sequences</taxon>
        <taxon>metagenomes</taxon>
        <taxon>ecological metagenomes</taxon>
    </lineage>
</organism>
<reference evidence="1" key="1">
    <citation type="submission" date="2019-08" db="EMBL/GenBank/DDBJ databases">
        <authorList>
            <person name="Kucharzyk K."/>
            <person name="Murdoch R.W."/>
            <person name="Higgins S."/>
            <person name="Loffler F."/>
        </authorList>
    </citation>
    <scope>NUCLEOTIDE SEQUENCE</scope>
</reference>
<comment type="caution">
    <text evidence="1">The sequence shown here is derived from an EMBL/GenBank/DDBJ whole genome shotgun (WGS) entry which is preliminary data.</text>
</comment>
<accession>A0A645HDE3</accession>
<gene>
    <name evidence="1" type="ORF">SDC9_181607</name>
</gene>
<evidence type="ECO:0000313" key="1">
    <source>
        <dbReference type="EMBL" id="MPN34114.1"/>
    </source>
</evidence>
<dbReference type="AlphaFoldDB" id="A0A645HDE3"/>
<protein>
    <submittedName>
        <fullName evidence="1">Uncharacterized protein</fullName>
    </submittedName>
</protein>